<dbReference type="EMBL" id="MN739726">
    <property type="protein sequence ID" value="QHT23152.1"/>
    <property type="molecule type" value="Genomic_DNA"/>
</dbReference>
<dbReference type="SUPFAM" id="SSF55961">
    <property type="entry name" value="Bet v1-like"/>
    <property type="match status" value="1"/>
</dbReference>
<dbReference type="InterPro" id="IPR017941">
    <property type="entry name" value="Rieske_2Fe-2S"/>
</dbReference>
<organism evidence="7">
    <name type="scientific">viral metagenome</name>
    <dbReference type="NCBI Taxonomy" id="1070528"/>
    <lineage>
        <taxon>unclassified sequences</taxon>
        <taxon>metagenomes</taxon>
        <taxon>organismal metagenomes</taxon>
    </lineage>
</organism>
<keyword evidence="5" id="KW-0411">Iron-sulfur</keyword>
<dbReference type="GO" id="GO:0016491">
    <property type="term" value="F:oxidoreductase activity"/>
    <property type="evidence" value="ECO:0007669"/>
    <property type="project" value="UniProtKB-KW"/>
</dbReference>
<dbReference type="InterPro" id="IPR036922">
    <property type="entry name" value="Rieske_2Fe-2S_sf"/>
</dbReference>
<keyword evidence="4" id="KW-0408">Iron</keyword>
<dbReference type="GO" id="GO:0051537">
    <property type="term" value="F:2 iron, 2 sulfur cluster binding"/>
    <property type="evidence" value="ECO:0007669"/>
    <property type="project" value="UniProtKB-KW"/>
</dbReference>
<keyword evidence="3" id="KW-0560">Oxidoreductase</keyword>
<dbReference type="Gene3D" id="2.102.10.10">
    <property type="entry name" value="Rieske [2Fe-2S] iron-sulphur domain"/>
    <property type="match status" value="1"/>
</dbReference>
<dbReference type="InterPro" id="IPR050584">
    <property type="entry name" value="Cholesterol_7-desaturase"/>
</dbReference>
<evidence type="ECO:0000256" key="4">
    <source>
        <dbReference type="ARBA" id="ARBA00023004"/>
    </source>
</evidence>
<reference evidence="7" key="1">
    <citation type="journal article" date="2020" name="Nature">
        <title>Giant virus diversity and host interactions through global metagenomics.</title>
        <authorList>
            <person name="Schulz F."/>
            <person name="Roux S."/>
            <person name="Paez-Espino D."/>
            <person name="Jungbluth S."/>
            <person name="Walsh D.A."/>
            <person name="Denef V.J."/>
            <person name="McMahon K.D."/>
            <person name="Konstantinidis K.T."/>
            <person name="Eloe-Fadrosh E.A."/>
            <person name="Kyrpides N.C."/>
            <person name="Woyke T."/>
        </authorList>
    </citation>
    <scope>NUCLEOTIDE SEQUENCE</scope>
    <source>
        <strain evidence="7">GVMAG-M-3300023179-114</strain>
    </source>
</reference>
<accession>A0A6C0E348</accession>
<dbReference type="SUPFAM" id="SSF50022">
    <property type="entry name" value="ISP domain"/>
    <property type="match status" value="1"/>
</dbReference>
<dbReference type="Pfam" id="PF00355">
    <property type="entry name" value="Rieske"/>
    <property type="match status" value="1"/>
</dbReference>
<dbReference type="AlphaFoldDB" id="A0A6C0E348"/>
<protein>
    <recommendedName>
        <fullName evidence="6">Rieske domain-containing protein</fullName>
    </recommendedName>
</protein>
<dbReference type="PANTHER" id="PTHR21266:SF60">
    <property type="entry name" value="3-KETOSTEROID-9-ALPHA-MONOOXYGENASE, OXYGENASE COMPONENT"/>
    <property type="match status" value="1"/>
</dbReference>
<dbReference type="PROSITE" id="PS51296">
    <property type="entry name" value="RIESKE"/>
    <property type="match status" value="1"/>
</dbReference>
<evidence type="ECO:0000256" key="1">
    <source>
        <dbReference type="ARBA" id="ARBA00022714"/>
    </source>
</evidence>
<dbReference type="Gene3D" id="3.90.380.10">
    <property type="entry name" value="Naphthalene 1,2-dioxygenase Alpha Subunit, Chain A, domain 1"/>
    <property type="match status" value="1"/>
</dbReference>
<dbReference type="GO" id="GO:0046872">
    <property type="term" value="F:metal ion binding"/>
    <property type="evidence" value="ECO:0007669"/>
    <property type="project" value="UniProtKB-KW"/>
</dbReference>
<evidence type="ECO:0000259" key="6">
    <source>
        <dbReference type="PROSITE" id="PS51296"/>
    </source>
</evidence>
<evidence type="ECO:0000256" key="2">
    <source>
        <dbReference type="ARBA" id="ARBA00022723"/>
    </source>
</evidence>
<dbReference type="InterPro" id="IPR044043">
    <property type="entry name" value="VanA_C_cat"/>
</dbReference>
<feature type="domain" description="Rieske" evidence="6">
    <location>
        <begin position="108"/>
        <end position="212"/>
    </location>
</feature>
<sequence>MKIIQHLILFTCILSPINLVYSFLFNPRTLSNFVKNSFQNVKKIRLKTVKDITQRINPIQRVKRLIQRKIVEKRIHNKINDHMHNKITDTTVNHKIHEELEKMFQLSWYVIEETRNMKENILYKKTIHNKNYVVWKNKGIFHALDDACCHRGASLSRGILNNEYISCPYHGLEFNGKGQLMDIPGETKLNYSFSCFQQNSYPITEKNGWIYLNTIGSHIYKSDQINLFQPPESQNNEFGCIYYNAEINAYSRIVSENLLDIMHISYVHSFGNTEKPLPINDPNPLLLNPTMRHYQVVYLYVPGKDSIVTKLFSENRIIIENEFILPHTVISRVKFNKYTKTIMTFALPIDGNKTRLFVKLYRNFGFNDPDNPFYYVFNKIVDAIILRILKNTLQEDKNIIEHIKYQDMKGKFNMKYDKFPHIYRTLYESNLHKNYTKL</sequence>
<dbReference type="Pfam" id="PF19112">
    <property type="entry name" value="VanA_C"/>
    <property type="match status" value="1"/>
</dbReference>
<dbReference type="PANTHER" id="PTHR21266">
    <property type="entry name" value="IRON-SULFUR DOMAIN CONTAINING PROTEIN"/>
    <property type="match status" value="1"/>
</dbReference>
<keyword evidence="2" id="KW-0479">Metal-binding</keyword>
<name>A0A6C0E348_9ZZZZ</name>
<evidence type="ECO:0000256" key="5">
    <source>
        <dbReference type="ARBA" id="ARBA00023014"/>
    </source>
</evidence>
<evidence type="ECO:0000313" key="7">
    <source>
        <dbReference type="EMBL" id="QHT23152.1"/>
    </source>
</evidence>
<proteinExistence type="predicted"/>
<keyword evidence="1" id="KW-0001">2Fe-2S</keyword>
<evidence type="ECO:0000256" key="3">
    <source>
        <dbReference type="ARBA" id="ARBA00023002"/>
    </source>
</evidence>